<reference evidence="1 2" key="1">
    <citation type="submission" date="2020-04" db="EMBL/GenBank/DDBJ databases">
        <title>MicrobeNet Type strains.</title>
        <authorList>
            <person name="Nicholson A.C."/>
        </authorList>
    </citation>
    <scope>NUCLEOTIDE SEQUENCE [LARGE SCALE GENOMIC DNA]</scope>
    <source>
        <strain evidence="1 2">ATCC BAA-14</strain>
    </source>
</reference>
<sequence>MSQMVPMPTDKGINPTLAVALLSVLSLSSIVARLIVGYLLDRVFASFVGATIFAASRVRPG</sequence>
<evidence type="ECO:0000313" key="1">
    <source>
        <dbReference type="EMBL" id="NKY01480.1"/>
    </source>
</evidence>
<dbReference type="EMBL" id="JAAXPC010000003">
    <property type="protein sequence ID" value="NKY01480.1"/>
    <property type="molecule type" value="Genomic_DNA"/>
</dbReference>
<name>A0A846WKZ1_9ACTN</name>
<comment type="caution">
    <text evidence="1">The sequence shown here is derived from an EMBL/GenBank/DDBJ whole genome shotgun (WGS) entry which is preliminary data.</text>
</comment>
<organism evidence="1 2">
    <name type="scientific">Gordonia polyisoprenivorans</name>
    <dbReference type="NCBI Taxonomy" id="84595"/>
    <lineage>
        <taxon>Bacteria</taxon>
        <taxon>Bacillati</taxon>
        <taxon>Actinomycetota</taxon>
        <taxon>Actinomycetes</taxon>
        <taxon>Mycobacteriales</taxon>
        <taxon>Gordoniaceae</taxon>
        <taxon>Gordonia</taxon>
    </lineage>
</organism>
<gene>
    <name evidence="1" type="ORF">HGA05_07840</name>
</gene>
<accession>A0A846WKZ1</accession>
<evidence type="ECO:0000313" key="2">
    <source>
        <dbReference type="Proteomes" id="UP000563898"/>
    </source>
</evidence>
<dbReference type="Proteomes" id="UP000563898">
    <property type="component" value="Unassembled WGS sequence"/>
</dbReference>
<protein>
    <submittedName>
        <fullName evidence="1">MFS transporter</fullName>
    </submittedName>
</protein>
<proteinExistence type="predicted"/>
<dbReference type="AlphaFoldDB" id="A0A846WKZ1"/>